<name>A0A4P6KG33_9MICO</name>
<accession>A0A4P6KG33</accession>
<proteinExistence type="predicted"/>
<feature type="domain" description="DUF202" evidence="6">
    <location>
        <begin position="8"/>
        <end position="74"/>
    </location>
</feature>
<dbReference type="AlphaFoldDB" id="A0A4P6KG33"/>
<evidence type="ECO:0000313" key="7">
    <source>
        <dbReference type="EMBL" id="QBE48928.1"/>
    </source>
</evidence>
<comment type="subcellular location">
    <subcellularLocation>
        <location evidence="1">Endomembrane system</location>
        <topology evidence="1">Multi-pass membrane protein</topology>
    </subcellularLocation>
</comment>
<evidence type="ECO:0000256" key="1">
    <source>
        <dbReference type="ARBA" id="ARBA00004127"/>
    </source>
</evidence>
<keyword evidence="8" id="KW-1185">Reference proteome</keyword>
<evidence type="ECO:0000259" key="6">
    <source>
        <dbReference type="Pfam" id="PF02656"/>
    </source>
</evidence>
<sequence length="113" mass="11472">MTGTAAPDPGLQMERTMMSWLRSTLALVVGITVTMHHVIPGFGVVPASLLGLAGTGLAIASYATAHARFVRSGRRVPTATGPDGHSALPLLLLALATVVGGLCAALFAARALI</sequence>
<keyword evidence="4 5" id="KW-0472">Membrane</keyword>
<evidence type="ECO:0000256" key="4">
    <source>
        <dbReference type="ARBA" id="ARBA00023136"/>
    </source>
</evidence>
<keyword evidence="3 5" id="KW-1133">Transmembrane helix</keyword>
<evidence type="ECO:0000256" key="5">
    <source>
        <dbReference type="SAM" id="Phobius"/>
    </source>
</evidence>
<dbReference type="InterPro" id="IPR003807">
    <property type="entry name" value="DUF202"/>
</dbReference>
<evidence type="ECO:0000256" key="2">
    <source>
        <dbReference type="ARBA" id="ARBA00022692"/>
    </source>
</evidence>
<feature type="transmembrane region" description="Helical" evidence="5">
    <location>
        <begin position="20"/>
        <end position="39"/>
    </location>
</feature>
<protein>
    <submittedName>
        <fullName evidence="7">DUF202 domain-containing protein</fullName>
    </submittedName>
</protein>
<gene>
    <name evidence="7" type="ORF">EVS81_08835</name>
</gene>
<organism evidence="7 8">
    <name type="scientific">Leucobacter triazinivorans</name>
    <dbReference type="NCBI Taxonomy" id="1784719"/>
    <lineage>
        <taxon>Bacteria</taxon>
        <taxon>Bacillati</taxon>
        <taxon>Actinomycetota</taxon>
        <taxon>Actinomycetes</taxon>
        <taxon>Micrococcales</taxon>
        <taxon>Microbacteriaceae</taxon>
        <taxon>Leucobacter</taxon>
    </lineage>
</organism>
<dbReference type="KEGG" id="ltr:EVS81_08835"/>
<dbReference type="Pfam" id="PF02656">
    <property type="entry name" value="DUF202"/>
    <property type="match status" value="1"/>
</dbReference>
<dbReference type="GO" id="GO:0012505">
    <property type="term" value="C:endomembrane system"/>
    <property type="evidence" value="ECO:0007669"/>
    <property type="project" value="UniProtKB-SubCell"/>
</dbReference>
<reference evidence="7 8" key="1">
    <citation type="submission" date="2019-02" db="EMBL/GenBank/DDBJ databases">
        <authorList>
            <person name="Sun L."/>
            <person name="Pan D."/>
            <person name="Wu X."/>
        </authorList>
    </citation>
    <scope>NUCLEOTIDE SEQUENCE [LARGE SCALE GENOMIC DNA]</scope>
    <source>
        <strain evidence="7 8">JW-1</strain>
    </source>
</reference>
<evidence type="ECO:0000313" key="8">
    <source>
        <dbReference type="Proteomes" id="UP000289260"/>
    </source>
</evidence>
<evidence type="ECO:0000256" key="3">
    <source>
        <dbReference type="ARBA" id="ARBA00022989"/>
    </source>
</evidence>
<dbReference type="OrthoDB" id="3701077at2"/>
<dbReference type="EMBL" id="CP035806">
    <property type="protein sequence ID" value="QBE48928.1"/>
    <property type="molecule type" value="Genomic_DNA"/>
</dbReference>
<feature type="transmembrane region" description="Helical" evidence="5">
    <location>
        <begin position="45"/>
        <end position="65"/>
    </location>
</feature>
<keyword evidence="2 5" id="KW-0812">Transmembrane</keyword>
<feature type="transmembrane region" description="Helical" evidence="5">
    <location>
        <begin position="86"/>
        <end position="109"/>
    </location>
</feature>
<dbReference type="Proteomes" id="UP000289260">
    <property type="component" value="Chromosome"/>
</dbReference>